<proteinExistence type="predicted"/>
<sequence length="238" mass="27057">MDNSQANNITQTFSPSSSERSLGSPISVESVLRRTTHSNFKHSHKSQIDGLKKIRRMAANARERCRMHTVNYAFDKLRTLVPCYPSDRKLSKIATLKLATMYIADLAALLRETTHTSLMPSDDIKLDCMLSQPPRRYNIHTEQFNRTPLAIKSESCAIGTELELECVPNHRDNPLHNLEHTDMCKVVPVNFDFGDQMATPGWLQNQNNMISPISETYDSLMCKQVSFECNLPKDIQTN</sequence>
<keyword evidence="4" id="KW-1185">Reference proteome</keyword>
<dbReference type="Proteomes" id="UP001165289">
    <property type="component" value="Unassembled WGS sequence"/>
</dbReference>
<evidence type="ECO:0000256" key="1">
    <source>
        <dbReference type="SAM" id="MobiDB-lite"/>
    </source>
</evidence>
<dbReference type="AlphaFoldDB" id="A0AAV7KLR8"/>
<evidence type="ECO:0000259" key="2">
    <source>
        <dbReference type="PROSITE" id="PS50888"/>
    </source>
</evidence>
<dbReference type="CDD" id="cd11390">
    <property type="entry name" value="bHLH_TS"/>
    <property type="match status" value="1"/>
</dbReference>
<feature type="domain" description="BHLH" evidence="2">
    <location>
        <begin position="54"/>
        <end position="106"/>
    </location>
</feature>
<protein>
    <submittedName>
        <fullName evidence="3">BHLH domain containing transcription factor, Atonal-related superfamily</fullName>
    </submittedName>
</protein>
<gene>
    <name evidence="3" type="ORF">LOD99_13791</name>
</gene>
<dbReference type="PROSITE" id="PS50888">
    <property type="entry name" value="BHLH"/>
    <property type="match status" value="1"/>
</dbReference>
<dbReference type="InterPro" id="IPR036638">
    <property type="entry name" value="HLH_DNA-bd_sf"/>
</dbReference>
<organism evidence="3 4">
    <name type="scientific">Oopsacas minuta</name>
    <dbReference type="NCBI Taxonomy" id="111878"/>
    <lineage>
        <taxon>Eukaryota</taxon>
        <taxon>Metazoa</taxon>
        <taxon>Porifera</taxon>
        <taxon>Hexactinellida</taxon>
        <taxon>Hexasterophora</taxon>
        <taxon>Lyssacinosida</taxon>
        <taxon>Leucopsacidae</taxon>
        <taxon>Oopsacas</taxon>
    </lineage>
</organism>
<name>A0AAV7KLR8_9METZ</name>
<dbReference type="Gene3D" id="4.10.280.10">
    <property type="entry name" value="Helix-loop-helix DNA-binding domain"/>
    <property type="match status" value="1"/>
</dbReference>
<dbReference type="InterPro" id="IPR050359">
    <property type="entry name" value="bHLH_transcription_factors"/>
</dbReference>
<dbReference type="SMART" id="SM00353">
    <property type="entry name" value="HLH"/>
    <property type="match status" value="1"/>
</dbReference>
<feature type="compositionally biased region" description="Polar residues" evidence="1">
    <location>
        <begin position="1"/>
        <end position="13"/>
    </location>
</feature>
<dbReference type="GO" id="GO:0046983">
    <property type="term" value="F:protein dimerization activity"/>
    <property type="evidence" value="ECO:0007669"/>
    <property type="project" value="InterPro"/>
</dbReference>
<feature type="region of interest" description="Disordered" evidence="1">
    <location>
        <begin position="1"/>
        <end position="26"/>
    </location>
</feature>
<dbReference type="PANTHER" id="PTHR19290:SF163">
    <property type="entry name" value="BASIC HELIX-LOOP-HELIX NEURAL TRANSCRIPTION FACTOR TAP"/>
    <property type="match status" value="1"/>
</dbReference>
<accession>A0AAV7KLR8</accession>
<dbReference type="Pfam" id="PF00010">
    <property type="entry name" value="HLH"/>
    <property type="match status" value="1"/>
</dbReference>
<dbReference type="SUPFAM" id="SSF47459">
    <property type="entry name" value="HLH, helix-loop-helix DNA-binding domain"/>
    <property type="match status" value="1"/>
</dbReference>
<dbReference type="GO" id="GO:0070888">
    <property type="term" value="F:E-box binding"/>
    <property type="evidence" value="ECO:0007669"/>
    <property type="project" value="TreeGrafter"/>
</dbReference>
<dbReference type="GO" id="GO:0045944">
    <property type="term" value="P:positive regulation of transcription by RNA polymerase II"/>
    <property type="evidence" value="ECO:0007669"/>
    <property type="project" value="TreeGrafter"/>
</dbReference>
<evidence type="ECO:0000313" key="3">
    <source>
        <dbReference type="EMBL" id="KAI6661069.1"/>
    </source>
</evidence>
<evidence type="ECO:0000313" key="4">
    <source>
        <dbReference type="Proteomes" id="UP001165289"/>
    </source>
</evidence>
<dbReference type="EMBL" id="JAKMXF010000022">
    <property type="protein sequence ID" value="KAI6661069.1"/>
    <property type="molecule type" value="Genomic_DNA"/>
</dbReference>
<comment type="caution">
    <text evidence="3">The sequence shown here is derived from an EMBL/GenBank/DDBJ whole genome shotgun (WGS) entry which is preliminary data.</text>
</comment>
<reference evidence="3 4" key="1">
    <citation type="journal article" date="2023" name="BMC Biol.">
        <title>The compact genome of the sponge Oopsacas minuta (Hexactinellida) is lacking key metazoan core genes.</title>
        <authorList>
            <person name="Santini S."/>
            <person name="Schenkelaars Q."/>
            <person name="Jourda C."/>
            <person name="Duchesne M."/>
            <person name="Belahbib H."/>
            <person name="Rocher C."/>
            <person name="Selva M."/>
            <person name="Riesgo A."/>
            <person name="Vervoort M."/>
            <person name="Leys S.P."/>
            <person name="Kodjabachian L."/>
            <person name="Le Bivic A."/>
            <person name="Borchiellini C."/>
            <person name="Claverie J.M."/>
            <person name="Renard E."/>
        </authorList>
    </citation>
    <scope>NUCLEOTIDE SEQUENCE [LARGE SCALE GENOMIC DNA]</scope>
    <source>
        <strain evidence="3">SPO-2</strain>
    </source>
</reference>
<dbReference type="InterPro" id="IPR011598">
    <property type="entry name" value="bHLH_dom"/>
</dbReference>
<dbReference type="GO" id="GO:0005634">
    <property type="term" value="C:nucleus"/>
    <property type="evidence" value="ECO:0007669"/>
    <property type="project" value="TreeGrafter"/>
</dbReference>
<dbReference type="GO" id="GO:0000981">
    <property type="term" value="F:DNA-binding transcription factor activity, RNA polymerase II-specific"/>
    <property type="evidence" value="ECO:0007669"/>
    <property type="project" value="TreeGrafter"/>
</dbReference>
<dbReference type="PANTHER" id="PTHR19290">
    <property type="entry name" value="BASIC HELIX-LOOP-HELIX PROTEIN NEUROGENIN-RELATED"/>
    <property type="match status" value="1"/>
</dbReference>
<feature type="compositionally biased region" description="Low complexity" evidence="1">
    <location>
        <begin position="14"/>
        <end position="26"/>
    </location>
</feature>